<keyword evidence="4" id="KW-1185">Reference proteome</keyword>
<organism evidence="3 4">
    <name type="scientific">Nocardioides mesophilus</name>
    <dbReference type="NCBI Taxonomy" id="433659"/>
    <lineage>
        <taxon>Bacteria</taxon>
        <taxon>Bacillati</taxon>
        <taxon>Actinomycetota</taxon>
        <taxon>Actinomycetes</taxon>
        <taxon>Propionibacteriales</taxon>
        <taxon>Nocardioidaceae</taxon>
        <taxon>Nocardioides</taxon>
    </lineage>
</organism>
<evidence type="ECO:0000256" key="1">
    <source>
        <dbReference type="SAM" id="MobiDB-lite"/>
    </source>
</evidence>
<proteinExistence type="predicted"/>
<reference evidence="3 4" key="1">
    <citation type="submission" date="2020-08" db="EMBL/GenBank/DDBJ databases">
        <title>Genome sequence of Nocardioides mesophilus KACC 16243T.</title>
        <authorList>
            <person name="Hyun D.-W."/>
            <person name="Bae J.-W."/>
        </authorList>
    </citation>
    <scope>NUCLEOTIDE SEQUENCE [LARGE SCALE GENOMIC DNA]</scope>
    <source>
        <strain evidence="3 4">KACC 16243</strain>
    </source>
</reference>
<feature type="transmembrane region" description="Helical" evidence="2">
    <location>
        <begin position="42"/>
        <end position="63"/>
    </location>
</feature>
<dbReference type="EMBL" id="CP060713">
    <property type="protein sequence ID" value="QNN54301.1"/>
    <property type="molecule type" value="Genomic_DNA"/>
</dbReference>
<dbReference type="RefSeq" id="WP_187580141.1">
    <property type="nucleotide sequence ID" value="NZ_CP060713.1"/>
</dbReference>
<sequence length="444" mass="47320">MRIEELRSTLEGRAEEIGSGDVLDRVGSVHGRVETVRRRRRTAVVATAVVALAAGAAGIVPVLDHRPPAPADAPDRLAGLGVPRTETAAGFTYRYVRGLESAPGADSLKAEVGRSDRPTLVMWASSDPDPDLTLRDRPAGAQVERSLTPGFERFSYLDPGVEHRLVLTGSGASGDARLAMAVYEMVEQPPPGVSNGQVTFRRQVLDQQLLGAAIEKPGVRELSFDIRVPEHGMSFVPACYGGATRWQMMYIRVDGKRAGGVSCDSEPSYDPVGQGSRFETPIRGLRPGSTVTVTARLEDQRNEKPVGSSDAVIGLGVYAESARVRDLAGWRVPVASESAGHEYVAELTRVSGPGEREVTVRLDAVDYPRLVTLASTGTGSGRTVTSLLVDGREEAGQTMSVGDPTSLQTGYVVQPGTAPTLTYGIRGKQLGDVQLGLMVSRQVH</sequence>
<evidence type="ECO:0000256" key="2">
    <source>
        <dbReference type="SAM" id="Phobius"/>
    </source>
</evidence>
<accession>A0A7G9RFC6</accession>
<name>A0A7G9RFC6_9ACTN</name>
<evidence type="ECO:0000313" key="4">
    <source>
        <dbReference type="Proteomes" id="UP000515947"/>
    </source>
</evidence>
<dbReference type="AlphaFoldDB" id="A0A7G9RFC6"/>
<keyword evidence="2" id="KW-0812">Transmembrane</keyword>
<dbReference type="Proteomes" id="UP000515947">
    <property type="component" value="Chromosome"/>
</dbReference>
<evidence type="ECO:0000313" key="3">
    <source>
        <dbReference type="EMBL" id="QNN54301.1"/>
    </source>
</evidence>
<dbReference type="KEGG" id="nmes:H9L09_08175"/>
<protein>
    <submittedName>
        <fullName evidence="3">Uncharacterized protein</fullName>
    </submittedName>
</protein>
<gene>
    <name evidence="3" type="ORF">H9L09_08175</name>
</gene>
<keyword evidence="2" id="KW-0472">Membrane</keyword>
<keyword evidence="2" id="KW-1133">Transmembrane helix</keyword>
<feature type="region of interest" description="Disordered" evidence="1">
    <location>
        <begin position="262"/>
        <end position="284"/>
    </location>
</feature>